<dbReference type="Proteomes" id="UP001304461">
    <property type="component" value="Unassembled WGS sequence"/>
</dbReference>
<dbReference type="InterPro" id="IPR009003">
    <property type="entry name" value="Peptidase_S1_PA"/>
</dbReference>
<evidence type="ECO:0000313" key="6">
    <source>
        <dbReference type="EMBL" id="MEA5392726.1"/>
    </source>
</evidence>
<evidence type="ECO:0000313" key="7">
    <source>
        <dbReference type="Proteomes" id="UP001304461"/>
    </source>
</evidence>
<keyword evidence="2" id="KW-0645">Protease</keyword>
<dbReference type="InterPro" id="IPR036034">
    <property type="entry name" value="PDZ_sf"/>
</dbReference>
<dbReference type="SUPFAM" id="SSF50156">
    <property type="entry name" value="PDZ domain-like"/>
    <property type="match status" value="1"/>
</dbReference>
<evidence type="ECO:0000256" key="2">
    <source>
        <dbReference type="ARBA" id="ARBA00022670"/>
    </source>
</evidence>
<dbReference type="PANTHER" id="PTHR22939:SF129">
    <property type="entry name" value="SERINE PROTEASE HTRA2, MITOCHONDRIAL"/>
    <property type="match status" value="1"/>
</dbReference>
<feature type="domain" description="PDZ" evidence="5">
    <location>
        <begin position="280"/>
        <end position="367"/>
    </location>
</feature>
<dbReference type="InterPro" id="IPR043504">
    <property type="entry name" value="Peptidase_S1_PA_chymotrypsin"/>
</dbReference>
<evidence type="ECO:0000259" key="5">
    <source>
        <dbReference type="PROSITE" id="PS50106"/>
    </source>
</evidence>
<dbReference type="Pfam" id="PF13365">
    <property type="entry name" value="Trypsin_2"/>
    <property type="match status" value="1"/>
</dbReference>
<dbReference type="SUPFAM" id="SSF50494">
    <property type="entry name" value="Trypsin-like serine proteases"/>
    <property type="match status" value="1"/>
</dbReference>
<comment type="caution">
    <text evidence="6">The sequence shown here is derived from an EMBL/GenBank/DDBJ whole genome shotgun (WGS) entry which is preliminary data.</text>
</comment>
<reference evidence="6 7" key="1">
    <citation type="submission" date="2023-12" db="EMBL/GenBank/DDBJ databases">
        <title>Baltic Sea Cyanobacteria.</title>
        <authorList>
            <person name="Delbaje E."/>
            <person name="Fewer D.P."/>
            <person name="Shishido T.K."/>
        </authorList>
    </citation>
    <scope>NUCLEOTIDE SEQUENCE [LARGE SCALE GENOMIC DNA]</scope>
    <source>
        <strain evidence="6 7">UHCC 0139</strain>
    </source>
</reference>
<name>A0ABU5RY59_9CYAN</name>
<feature type="signal peptide" evidence="4">
    <location>
        <begin position="1"/>
        <end position="23"/>
    </location>
</feature>
<comment type="similarity">
    <text evidence="1">Belongs to the peptidase S1C family.</text>
</comment>
<dbReference type="EMBL" id="JAYGHX010000015">
    <property type="protein sequence ID" value="MEA5392726.1"/>
    <property type="molecule type" value="Genomic_DNA"/>
</dbReference>
<organism evidence="6 7">
    <name type="scientific">Cyanobium gracile UHCC 0139</name>
    <dbReference type="NCBI Taxonomy" id="3110308"/>
    <lineage>
        <taxon>Bacteria</taxon>
        <taxon>Bacillati</taxon>
        <taxon>Cyanobacteriota</taxon>
        <taxon>Cyanophyceae</taxon>
        <taxon>Synechococcales</taxon>
        <taxon>Prochlorococcaceae</taxon>
        <taxon>Cyanobium</taxon>
    </lineage>
</organism>
<dbReference type="PRINTS" id="PR00834">
    <property type="entry name" value="PROTEASES2C"/>
</dbReference>
<proteinExistence type="inferred from homology"/>
<dbReference type="Gene3D" id="2.30.42.10">
    <property type="match status" value="1"/>
</dbReference>
<evidence type="ECO:0000256" key="1">
    <source>
        <dbReference type="ARBA" id="ARBA00010541"/>
    </source>
</evidence>
<dbReference type="InterPro" id="IPR001940">
    <property type="entry name" value="Peptidase_S1C"/>
</dbReference>
<dbReference type="Pfam" id="PF13180">
    <property type="entry name" value="PDZ_2"/>
    <property type="match status" value="1"/>
</dbReference>
<evidence type="ECO:0000256" key="4">
    <source>
        <dbReference type="SAM" id="SignalP"/>
    </source>
</evidence>
<keyword evidence="4" id="KW-0732">Signal</keyword>
<dbReference type="InterPro" id="IPR001478">
    <property type="entry name" value="PDZ"/>
</dbReference>
<protein>
    <submittedName>
        <fullName evidence="6">Trypsin-like peptidase domain-containing protein</fullName>
    </submittedName>
</protein>
<sequence>MRSSRVLAAAAAGLATVTAAATATVTATTALVSPTLTSPGLAQPATAVLGRQSFVAAAIRRAGPAVVTIDTERTVQSAATGGLPRGLLNDPLFRQFFGVPQQGAPSRRTERGQGSGVILQSDGLVLTNAHVVDQIDRVTVGLENGRRYEGRVVGLDKLTDLAVVRLVGAGPWPVAPLGNSDALQVGDWAIAVGNPFGLDNTVTLGIISSLNRNASKLGITDKRLDLIQTDAAINPGNSGGPLLNADGEVVGINTLVRSGPGAGLGFAIPINRARGIVNQLVATGRATHPMIGVGLDEVRAGSGSGVAQGAVVVSVQPNGPADRGGLRTGDVIVAAQGAVVRDPSQVINAVERAGVGGTLNLTVNRQGAMVNLRLIPGDMALLRQG</sequence>
<gene>
    <name evidence="6" type="ORF">VB738_15800</name>
</gene>
<dbReference type="SMART" id="SM00228">
    <property type="entry name" value="PDZ"/>
    <property type="match status" value="1"/>
</dbReference>
<accession>A0ABU5RY59</accession>
<keyword evidence="3" id="KW-0378">Hydrolase</keyword>
<keyword evidence="7" id="KW-1185">Reference proteome</keyword>
<feature type="chain" id="PRO_5046120368" evidence="4">
    <location>
        <begin position="24"/>
        <end position="385"/>
    </location>
</feature>
<dbReference type="RefSeq" id="WP_323306650.1">
    <property type="nucleotide sequence ID" value="NZ_JAYGHX010000015.1"/>
</dbReference>
<dbReference type="PANTHER" id="PTHR22939">
    <property type="entry name" value="SERINE PROTEASE FAMILY S1C HTRA-RELATED"/>
    <property type="match status" value="1"/>
</dbReference>
<dbReference type="Gene3D" id="2.40.10.10">
    <property type="entry name" value="Trypsin-like serine proteases"/>
    <property type="match status" value="2"/>
</dbReference>
<evidence type="ECO:0000256" key="3">
    <source>
        <dbReference type="ARBA" id="ARBA00022801"/>
    </source>
</evidence>
<dbReference type="PROSITE" id="PS50106">
    <property type="entry name" value="PDZ"/>
    <property type="match status" value="1"/>
</dbReference>